<keyword evidence="6" id="KW-0597">Phosphoprotein</keyword>
<dbReference type="AlphaFoldDB" id="A0A0V8QGC2"/>
<dbReference type="SUPFAM" id="SSF52172">
    <property type="entry name" value="CheY-like"/>
    <property type="match status" value="1"/>
</dbReference>
<evidence type="ECO:0000256" key="4">
    <source>
        <dbReference type="ARBA" id="ARBA00023163"/>
    </source>
</evidence>
<dbReference type="PROSITE" id="PS51755">
    <property type="entry name" value="OMPR_PHOB"/>
    <property type="match status" value="1"/>
</dbReference>
<dbReference type="InterPro" id="IPR039420">
    <property type="entry name" value="WalR-like"/>
</dbReference>
<name>A0A0V8QGC2_9FIRM</name>
<dbReference type="SMART" id="SM00862">
    <property type="entry name" value="Trans_reg_C"/>
    <property type="match status" value="1"/>
</dbReference>
<evidence type="ECO:0000256" key="6">
    <source>
        <dbReference type="PROSITE-ProRule" id="PRU00169"/>
    </source>
</evidence>
<evidence type="ECO:0000256" key="3">
    <source>
        <dbReference type="ARBA" id="ARBA00023125"/>
    </source>
</evidence>
<dbReference type="CDD" id="cd00383">
    <property type="entry name" value="trans_reg_C"/>
    <property type="match status" value="1"/>
</dbReference>
<accession>A0A0V8QGC2</accession>
<keyword evidence="4" id="KW-0804">Transcription</keyword>
<evidence type="ECO:0000256" key="5">
    <source>
        <dbReference type="ARBA" id="ARBA00024867"/>
    </source>
</evidence>
<dbReference type="GO" id="GO:0000156">
    <property type="term" value="F:phosphorelay response regulator activity"/>
    <property type="evidence" value="ECO:0007669"/>
    <property type="project" value="TreeGrafter"/>
</dbReference>
<dbReference type="GO" id="GO:0000976">
    <property type="term" value="F:transcription cis-regulatory region binding"/>
    <property type="evidence" value="ECO:0007669"/>
    <property type="project" value="TreeGrafter"/>
</dbReference>
<keyword evidence="2" id="KW-0805">Transcription regulation</keyword>
<feature type="domain" description="OmpR/PhoB-type" evidence="9">
    <location>
        <begin position="126"/>
        <end position="224"/>
    </location>
</feature>
<dbReference type="InterPro" id="IPR001867">
    <property type="entry name" value="OmpR/PhoB-type_DNA-bd"/>
</dbReference>
<protein>
    <recommendedName>
        <fullName evidence="1">Stage 0 sporulation protein A homolog</fullName>
    </recommendedName>
</protein>
<dbReference type="OrthoDB" id="9790442at2"/>
<keyword evidence="11" id="KW-1185">Reference proteome</keyword>
<dbReference type="PROSITE" id="PS50110">
    <property type="entry name" value="RESPONSE_REGULATORY"/>
    <property type="match status" value="1"/>
</dbReference>
<dbReference type="STRING" id="290052.ASU35_01330"/>
<dbReference type="PANTHER" id="PTHR48111:SF43">
    <property type="entry name" value="STAGE 0 SPORULATION PROTEIN A HOMOLOG"/>
    <property type="match status" value="1"/>
</dbReference>
<dbReference type="Pfam" id="PF00486">
    <property type="entry name" value="Trans_reg_C"/>
    <property type="match status" value="1"/>
</dbReference>
<dbReference type="Proteomes" id="UP000054874">
    <property type="component" value="Unassembled WGS sequence"/>
</dbReference>
<evidence type="ECO:0000256" key="7">
    <source>
        <dbReference type="PROSITE-ProRule" id="PRU01091"/>
    </source>
</evidence>
<feature type="modified residue" description="4-aspartylphosphate" evidence="6">
    <location>
        <position position="52"/>
    </location>
</feature>
<feature type="domain" description="Response regulatory" evidence="8">
    <location>
        <begin position="3"/>
        <end position="116"/>
    </location>
</feature>
<comment type="caution">
    <text evidence="10">The sequence shown here is derived from an EMBL/GenBank/DDBJ whole genome shotgun (WGS) entry which is preliminary data.</text>
</comment>
<evidence type="ECO:0000313" key="11">
    <source>
        <dbReference type="Proteomes" id="UP000054874"/>
    </source>
</evidence>
<dbReference type="Pfam" id="PF00072">
    <property type="entry name" value="Response_reg"/>
    <property type="match status" value="1"/>
</dbReference>
<evidence type="ECO:0000313" key="10">
    <source>
        <dbReference type="EMBL" id="KSV59661.1"/>
    </source>
</evidence>
<dbReference type="InterPro" id="IPR001789">
    <property type="entry name" value="Sig_transdc_resp-reg_receiver"/>
</dbReference>
<sequence length="224" mass="25746">MYKLFLVEDDATITGALERQLSKWGYEVVVAEDFDRVLEEFQREQPELVLLDITLPHFNGFYWCQEIRKISTVPIIFISSADSDLNLIMAINQGADDFVAKPFSVEVLLAKLQAVLRRSYGIKSEVRRLRAGEAVFCPEEGYVSCGEKRLLLSGNEYKIFKILMERAGTVVERNEIIERLWESEQFIDDNTLTVNIARLRKKLEEIGLNDFIITKKGIGYQIQG</sequence>
<proteinExistence type="predicted"/>
<dbReference type="GO" id="GO:0032993">
    <property type="term" value="C:protein-DNA complex"/>
    <property type="evidence" value="ECO:0007669"/>
    <property type="project" value="TreeGrafter"/>
</dbReference>
<evidence type="ECO:0000259" key="8">
    <source>
        <dbReference type="PROSITE" id="PS50110"/>
    </source>
</evidence>
<dbReference type="Gene3D" id="1.10.10.10">
    <property type="entry name" value="Winged helix-like DNA-binding domain superfamily/Winged helix DNA-binding domain"/>
    <property type="match status" value="1"/>
</dbReference>
<keyword evidence="3 7" id="KW-0238">DNA-binding</keyword>
<dbReference type="InterPro" id="IPR036388">
    <property type="entry name" value="WH-like_DNA-bd_sf"/>
</dbReference>
<evidence type="ECO:0000259" key="9">
    <source>
        <dbReference type="PROSITE" id="PS51755"/>
    </source>
</evidence>
<evidence type="ECO:0000256" key="1">
    <source>
        <dbReference type="ARBA" id="ARBA00018672"/>
    </source>
</evidence>
<dbReference type="GO" id="GO:0005829">
    <property type="term" value="C:cytosol"/>
    <property type="evidence" value="ECO:0007669"/>
    <property type="project" value="TreeGrafter"/>
</dbReference>
<dbReference type="SMART" id="SM00448">
    <property type="entry name" value="REC"/>
    <property type="match status" value="1"/>
</dbReference>
<dbReference type="GO" id="GO:0006355">
    <property type="term" value="P:regulation of DNA-templated transcription"/>
    <property type="evidence" value="ECO:0007669"/>
    <property type="project" value="InterPro"/>
</dbReference>
<dbReference type="InterPro" id="IPR011006">
    <property type="entry name" value="CheY-like_superfamily"/>
</dbReference>
<dbReference type="PANTHER" id="PTHR48111">
    <property type="entry name" value="REGULATOR OF RPOS"/>
    <property type="match status" value="1"/>
</dbReference>
<feature type="DNA-binding region" description="OmpR/PhoB-type" evidence="7">
    <location>
        <begin position="126"/>
        <end position="224"/>
    </location>
</feature>
<dbReference type="RefSeq" id="WP_058352191.1">
    <property type="nucleotide sequence ID" value="NZ_CABMMD010000112.1"/>
</dbReference>
<dbReference type="CDD" id="cd18159">
    <property type="entry name" value="REC_OmpR_NsrR-like"/>
    <property type="match status" value="1"/>
</dbReference>
<organism evidence="10 11">
    <name type="scientific">Acetivibrio ethanolgignens</name>
    <dbReference type="NCBI Taxonomy" id="290052"/>
    <lineage>
        <taxon>Bacteria</taxon>
        <taxon>Bacillati</taxon>
        <taxon>Bacillota</taxon>
        <taxon>Clostridia</taxon>
        <taxon>Eubacteriales</taxon>
        <taxon>Oscillospiraceae</taxon>
        <taxon>Acetivibrio</taxon>
    </lineage>
</organism>
<dbReference type="EMBL" id="LNAM01000112">
    <property type="protein sequence ID" value="KSV59661.1"/>
    <property type="molecule type" value="Genomic_DNA"/>
</dbReference>
<gene>
    <name evidence="10" type="ORF">ASU35_01330</name>
</gene>
<evidence type="ECO:0000256" key="2">
    <source>
        <dbReference type="ARBA" id="ARBA00023015"/>
    </source>
</evidence>
<comment type="function">
    <text evidence="5">May play the central regulatory role in sporulation. It may be an element of the effector pathway responsible for the activation of sporulation genes in response to nutritional stress. Spo0A may act in concert with spo0H (a sigma factor) to control the expression of some genes that are critical to the sporulation process.</text>
</comment>
<reference evidence="10 11" key="1">
    <citation type="submission" date="2015-11" db="EMBL/GenBank/DDBJ databases">
        <title>Butyribacter intestini gen. nov., sp. nov., a butyric acid-producing bacterium of the family Lachnospiraceae isolated from the human faeces.</title>
        <authorList>
            <person name="Zou Y."/>
            <person name="Xue W."/>
            <person name="Luo G."/>
            <person name="Lv M."/>
        </authorList>
    </citation>
    <scope>NUCLEOTIDE SEQUENCE [LARGE SCALE GENOMIC DNA]</scope>
    <source>
        <strain evidence="10 11">ACET-33324</strain>
    </source>
</reference>
<dbReference type="Gene3D" id="3.40.50.2300">
    <property type="match status" value="1"/>
</dbReference>